<comment type="similarity">
    <text evidence="1">Belongs to the aldehyde dehydrogenase family.</text>
</comment>
<evidence type="ECO:0000256" key="5">
    <source>
        <dbReference type="ARBA" id="ARBA00042470"/>
    </source>
</evidence>
<dbReference type="Pfam" id="PF00171">
    <property type="entry name" value="Aldedh"/>
    <property type="match status" value="1"/>
</dbReference>
<evidence type="ECO:0000313" key="12">
    <source>
        <dbReference type="Proteomes" id="UP000834106"/>
    </source>
</evidence>
<feature type="domain" description="Aldehyde dehydrogenase" evidence="10">
    <location>
        <begin position="67"/>
        <end position="136"/>
    </location>
</feature>
<protein>
    <recommendedName>
        <fullName evidence="4">NADP-dependent glyceraldehyde-3-phosphate dehydrogenase</fullName>
        <ecNumber evidence="3">1.2.1.9</ecNumber>
    </recommendedName>
    <alternativeName>
        <fullName evidence="5">Glyceraldehyde-3-phosphate dehydrogenase [NADP(+)]</fullName>
    </alternativeName>
    <alternativeName>
        <fullName evidence="6">Non-phosphorylating glyceraldehyde 3-phosphate dehydrogenase</fullName>
    </alternativeName>
    <alternativeName>
        <fullName evidence="7">Triosephosphate dehydrogenase</fullName>
    </alternativeName>
</protein>
<reference evidence="11" key="1">
    <citation type="submission" date="2023-05" db="EMBL/GenBank/DDBJ databases">
        <authorList>
            <person name="Huff M."/>
        </authorList>
    </citation>
    <scope>NUCLEOTIDE SEQUENCE</scope>
</reference>
<keyword evidence="12" id="KW-1185">Reference proteome</keyword>
<proteinExistence type="inferred from homology"/>
<dbReference type="SUPFAM" id="SSF53720">
    <property type="entry name" value="ALDH-like"/>
    <property type="match status" value="1"/>
</dbReference>
<keyword evidence="9" id="KW-0732">Signal</keyword>
<dbReference type="AlphaFoldDB" id="A0AAD2ABM1"/>
<evidence type="ECO:0000256" key="1">
    <source>
        <dbReference type="ARBA" id="ARBA00009986"/>
    </source>
</evidence>
<dbReference type="PANTHER" id="PTHR42991">
    <property type="entry name" value="ALDEHYDE DEHYDROGENASE"/>
    <property type="match status" value="1"/>
</dbReference>
<evidence type="ECO:0000256" key="4">
    <source>
        <dbReference type="ARBA" id="ARBA00040853"/>
    </source>
</evidence>
<dbReference type="Proteomes" id="UP000834106">
    <property type="component" value="Chromosome 21"/>
</dbReference>
<evidence type="ECO:0000256" key="2">
    <source>
        <dbReference type="ARBA" id="ARBA00023002"/>
    </source>
</evidence>
<comment type="catalytic activity">
    <reaction evidence="8">
        <text>D-glyceraldehyde 3-phosphate + NADP(+) + H2O = (2R)-3-phosphoglycerate + NADPH + 2 H(+)</text>
        <dbReference type="Rhea" id="RHEA:14669"/>
        <dbReference type="ChEBI" id="CHEBI:15377"/>
        <dbReference type="ChEBI" id="CHEBI:15378"/>
        <dbReference type="ChEBI" id="CHEBI:57783"/>
        <dbReference type="ChEBI" id="CHEBI:58272"/>
        <dbReference type="ChEBI" id="CHEBI:58349"/>
        <dbReference type="ChEBI" id="CHEBI:59776"/>
        <dbReference type="EC" id="1.2.1.9"/>
    </reaction>
</comment>
<evidence type="ECO:0000256" key="7">
    <source>
        <dbReference type="ARBA" id="ARBA00043052"/>
    </source>
</evidence>
<evidence type="ECO:0000259" key="10">
    <source>
        <dbReference type="Pfam" id="PF00171"/>
    </source>
</evidence>
<dbReference type="EMBL" id="OU503056">
    <property type="protein sequence ID" value="CAI9785180.1"/>
    <property type="molecule type" value="Genomic_DNA"/>
</dbReference>
<dbReference type="InterPro" id="IPR016161">
    <property type="entry name" value="Ald_DH/histidinol_DH"/>
</dbReference>
<dbReference type="GO" id="GO:0008886">
    <property type="term" value="F:glyceraldehyde-3-phosphate dehydrogenase (NADP+) (non-phosphorylating) activity"/>
    <property type="evidence" value="ECO:0007669"/>
    <property type="project" value="UniProtKB-EC"/>
</dbReference>
<keyword evidence="2" id="KW-0560">Oxidoreductase</keyword>
<dbReference type="EC" id="1.2.1.9" evidence="3"/>
<evidence type="ECO:0000313" key="11">
    <source>
        <dbReference type="EMBL" id="CAI9785180.1"/>
    </source>
</evidence>
<organism evidence="11 12">
    <name type="scientific">Fraxinus pennsylvanica</name>
    <dbReference type="NCBI Taxonomy" id="56036"/>
    <lineage>
        <taxon>Eukaryota</taxon>
        <taxon>Viridiplantae</taxon>
        <taxon>Streptophyta</taxon>
        <taxon>Embryophyta</taxon>
        <taxon>Tracheophyta</taxon>
        <taxon>Spermatophyta</taxon>
        <taxon>Magnoliopsida</taxon>
        <taxon>eudicotyledons</taxon>
        <taxon>Gunneridae</taxon>
        <taxon>Pentapetalae</taxon>
        <taxon>asterids</taxon>
        <taxon>lamiids</taxon>
        <taxon>Lamiales</taxon>
        <taxon>Oleaceae</taxon>
        <taxon>Oleeae</taxon>
        <taxon>Fraxinus</taxon>
    </lineage>
</organism>
<gene>
    <name evidence="11" type="ORF">FPE_LOCUS32610</name>
</gene>
<evidence type="ECO:0000256" key="8">
    <source>
        <dbReference type="ARBA" id="ARBA00049186"/>
    </source>
</evidence>
<dbReference type="InterPro" id="IPR015590">
    <property type="entry name" value="Aldehyde_DH_dom"/>
</dbReference>
<dbReference type="GO" id="GO:0008911">
    <property type="term" value="F:lactaldehyde dehydrogenase (NAD+) activity"/>
    <property type="evidence" value="ECO:0007669"/>
    <property type="project" value="TreeGrafter"/>
</dbReference>
<dbReference type="InterPro" id="IPR016162">
    <property type="entry name" value="Ald_DH_N"/>
</dbReference>
<evidence type="ECO:0000256" key="6">
    <source>
        <dbReference type="ARBA" id="ARBA00042646"/>
    </source>
</evidence>
<evidence type="ECO:0000256" key="9">
    <source>
        <dbReference type="SAM" id="SignalP"/>
    </source>
</evidence>
<evidence type="ECO:0000256" key="3">
    <source>
        <dbReference type="ARBA" id="ARBA00038980"/>
    </source>
</evidence>
<accession>A0AAD2ABM1</accession>
<dbReference type="Gene3D" id="3.40.605.10">
    <property type="entry name" value="Aldehyde Dehydrogenase, Chain A, domain 1"/>
    <property type="match status" value="1"/>
</dbReference>
<feature type="chain" id="PRO_5041998999" description="NADP-dependent glyceraldehyde-3-phosphate dehydrogenase" evidence="9">
    <location>
        <begin position="17"/>
        <end position="141"/>
    </location>
</feature>
<name>A0AAD2ABM1_9LAMI</name>
<dbReference type="PANTHER" id="PTHR42991:SF1">
    <property type="entry name" value="ALDEHYDE DEHYDROGENASE"/>
    <property type="match status" value="1"/>
</dbReference>
<feature type="signal peptide" evidence="9">
    <location>
        <begin position="1"/>
        <end position="16"/>
    </location>
</feature>
<sequence>MLLSFLFSIKISTTQLLLPSLRCLLPSTLTSYTSPRSFSKVGILDFVFTGARALPELLRSRLVKVEVSVVACTQEEVNKVIEMTKVAQKARAKTPFWKRAELLHKAATILKKHKAPIGECLVKEIAKPAKDSVAKVAINFY</sequence>
<dbReference type="InterPro" id="IPR051020">
    <property type="entry name" value="ALDH-related_metabolic_enz"/>
</dbReference>